<gene>
    <name evidence="2" type="ORF">PanWU01x14_214450</name>
</gene>
<dbReference type="Proteomes" id="UP000237105">
    <property type="component" value="Unassembled WGS sequence"/>
</dbReference>
<feature type="transmembrane region" description="Helical" evidence="1">
    <location>
        <begin position="12"/>
        <end position="29"/>
    </location>
</feature>
<reference evidence="3" key="1">
    <citation type="submission" date="2016-06" db="EMBL/GenBank/DDBJ databases">
        <title>Parallel loss of symbiosis genes in relatives of nitrogen-fixing non-legume Parasponia.</title>
        <authorList>
            <person name="Van Velzen R."/>
            <person name="Holmer R."/>
            <person name="Bu F."/>
            <person name="Rutten L."/>
            <person name="Van Zeijl A."/>
            <person name="Liu W."/>
            <person name="Santuari L."/>
            <person name="Cao Q."/>
            <person name="Sharma T."/>
            <person name="Shen D."/>
            <person name="Roswanjaya Y."/>
            <person name="Wardhani T."/>
            <person name="Kalhor M.S."/>
            <person name="Jansen J."/>
            <person name="Van den Hoogen J."/>
            <person name="Gungor B."/>
            <person name="Hartog M."/>
            <person name="Hontelez J."/>
            <person name="Verver J."/>
            <person name="Yang W.-C."/>
            <person name="Schijlen E."/>
            <person name="Repin R."/>
            <person name="Schilthuizen M."/>
            <person name="Schranz E."/>
            <person name="Heidstra R."/>
            <person name="Miyata K."/>
            <person name="Fedorova E."/>
            <person name="Kohlen W."/>
            <person name="Bisseling T."/>
            <person name="Smit S."/>
            <person name="Geurts R."/>
        </authorList>
    </citation>
    <scope>NUCLEOTIDE SEQUENCE [LARGE SCALE GENOMIC DNA]</scope>
    <source>
        <strain evidence="3">cv. WU1-14</strain>
    </source>
</reference>
<keyword evidence="1" id="KW-0472">Membrane</keyword>
<evidence type="ECO:0008006" key="4">
    <source>
        <dbReference type="Google" id="ProtNLM"/>
    </source>
</evidence>
<evidence type="ECO:0000313" key="2">
    <source>
        <dbReference type="EMBL" id="PON51745.1"/>
    </source>
</evidence>
<keyword evidence="3" id="KW-1185">Reference proteome</keyword>
<comment type="caution">
    <text evidence="2">The sequence shown here is derived from an EMBL/GenBank/DDBJ whole genome shotgun (WGS) entry which is preliminary data.</text>
</comment>
<keyword evidence="1" id="KW-1133">Transmembrane helix</keyword>
<name>A0A2P5BSK3_PARAD</name>
<sequence length="68" mass="7472">MRKPGPNNTTRYITKLGFLIYVIGFASSHNTTGLGSSRASYTACVFLGIFLLLSPNQNRSMVKQNSVM</sequence>
<feature type="transmembrane region" description="Helical" evidence="1">
    <location>
        <begin position="35"/>
        <end position="53"/>
    </location>
</feature>
<keyword evidence="1" id="KW-0812">Transmembrane</keyword>
<evidence type="ECO:0000256" key="1">
    <source>
        <dbReference type="SAM" id="Phobius"/>
    </source>
</evidence>
<evidence type="ECO:0000313" key="3">
    <source>
        <dbReference type="Proteomes" id="UP000237105"/>
    </source>
</evidence>
<protein>
    <recommendedName>
        <fullName evidence="4">Transmembrane protein</fullName>
    </recommendedName>
</protein>
<accession>A0A2P5BSK3</accession>
<dbReference type="AlphaFoldDB" id="A0A2P5BSK3"/>
<organism evidence="2 3">
    <name type="scientific">Parasponia andersonii</name>
    <name type="common">Sponia andersonii</name>
    <dbReference type="NCBI Taxonomy" id="3476"/>
    <lineage>
        <taxon>Eukaryota</taxon>
        <taxon>Viridiplantae</taxon>
        <taxon>Streptophyta</taxon>
        <taxon>Embryophyta</taxon>
        <taxon>Tracheophyta</taxon>
        <taxon>Spermatophyta</taxon>
        <taxon>Magnoliopsida</taxon>
        <taxon>eudicotyledons</taxon>
        <taxon>Gunneridae</taxon>
        <taxon>Pentapetalae</taxon>
        <taxon>rosids</taxon>
        <taxon>fabids</taxon>
        <taxon>Rosales</taxon>
        <taxon>Cannabaceae</taxon>
        <taxon>Parasponia</taxon>
    </lineage>
</organism>
<dbReference type="EMBL" id="JXTB01000229">
    <property type="protein sequence ID" value="PON51745.1"/>
    <property type="molecule type" value="Genomic_DNA"/>
</dbReference>
<proteinExistence type="predicted"/>